<dbReference type="PANTHER" id="PTHR38165:SF1">
    <property type="entry name" value="GLUCANASE B"/>
    <property type="match status" value="1"/>
</dbReference>
<proteinExistence type="predicted"/>
<dbReference type="Proteomes" id="UP001064632">
    <property type="component" value="Chromosome"/>
</dbReference>
<feature type="signal peptide" evidence="1">
    <location>
        <begin position="1"/>
        <end position="25"/>
    </location>
</feature>
<dbReference type="PROSITE" id="PS52006">
    <property type="entry name" value="GH64"/>
    <property type="match status" value="1"/>
</dbReference>
<evidence type="ECO:0000259" key="2">
    <source>
        <dbReference type="PROSITE" id="PS52006"/>
    </source>
</evidence>
<feature type="chain" id="PRO_5045583193" evidence="1">
    <location>
        <begin position="26"/>
        <end position="399"/>
    </location>
</feature>
<dbReference type="EMBL" id="CP104694">
    <property type="protein sequence ID" value="UXI70464.1"/>
    <property type="molecule type" value="Genomic_DNA"/>
</dbReference>
<dbReference type="Gene3D" id="2.60.110.10">
    <property type="entry name" value="Thaumatin"/>
    <property type="match status" value="1"/>
</dbReference>
<dbReference type="Pfam" id="PF16483">
    <property type="entry name" value="Glyco_hydro_64"/>
    <property type="match status" value="1"/>
</dbReference>
<organism evidence="3 4">
    <name type="scientific">Tahibacter amnicola</name>
    <dbReference type="NCBI Taxonomy" id="2976241"/>
    <lineage>
        <taxon>Bacteria</taxon>
        <taxon>Pseudomonadati</taxon>
        <taxon>Pseudomonadota</taxon>
        <taxon>Gammaproteobacteria</taxon>
        <taxon>Lysobacterales</taxon>
        <taxon>Rhodanobacteraceae</taxon>
        <taxon>Tahibacter</taxon>
    </lineage>
</organism>
<dbReference type="Gene3D" id="3.30.920.50">
    <property type="entry name" value="Beta-1,3-glucanase, C-terminal domain"/>
    <property type="match status" value="1"/>
</dbReference>
<evidence type="ECO:0000313" key="3">
    <source>
        <dbReference type="EMBL" id="UXI70464.1"/>
    </source>
</evidence>
<gene>
    <name evidence="3" type="ORF">N4264_12755</name>
</gene>
<dbReference type="InterPro" id="IPR037176">
    <property type="entry name" value="Osmotin/thaumatin-like_sf"/>
</dbReference>
<dbReference type="PANTHER" id="PTHR38165">
    <property type="match status" value="1"/>
</dbReference>
<dbReference type="InterPro" id="IPR037398">
    <property type="entry name" value="Glyco_hydro_64_fam"/>
</dbReference>
<evidence type="ECO:0000313" key="4">
    <source>
        <dbReference type="Proteomes" id="UP001064632"/>
    </source>
</evidence>
<protein>
    <submittedName>
        <fullName evidence="3">Beta-1,3-glucanase family protein</fullName>
    </submittedName>
</protein>
<name>A0ABY6BL18_9GAMM</name>
<reference evidence="3" key="1">
    <citation type="submission" date="2022-09" db="EMBL/GenBank/DDBJ databases">
        <title>Tahibacter sp. nov., isolated from a fresh water.</title>
        <authorList>
            <person name="Baek J.H."/>
            <person name="Lee J.K."/>
            <person name="Kim J.M."/>
            <person name="Jeon C.O."/>
        </authorList>
    </citation>
    <scope>NUCLEOTIDE SEQUENCE</scope>
    <source>
        <strain evidence="3">W38</strain>
    </source>
</reference>
<evidence type="ECO:0000256" key="1">
    <source>
        <dbReference type="SAM" id="SignalP"/>
    </source>
</evidence>
<keyword evidence="4" id="KW-1185">Reference proteome</keyword>
<accession>A0ABY6BL18</accession>
<feature type="domain" description="GH64" evidence="2">
    <location>
        <begin position="31"/>
        <end position="386"/>
    </location>
</feature>
<dbReference type="InterPro" id="IPR042517">
    <property type="entry name" value="Glyco_hydro_64_N_2"/>
</dbReference>
<dbReference type="RefSeq" id="WP_261697412.1">
    <property type="nucleotide sequence ID" value="NZ_CP104694.1"/>
</dbReference>
<sequence length="399" mass="42246">MHRRSFLAAGAAALTVPLIARRAMASTARTPETLLLDIANNSGRFADTSIYLTVVGVNLSTGANSWLRPDGALVSCGMADIGPDGYANYSMTLAAFRGLALPRMSGRIYVSIGGPLKIRPVADAGQPGGIGLQQPAGWVPTDANYTLLHDWVEFTFDGGGMNVNATMVDMFSVPLALRLVGQATVTTGTLRPGGRDLVFDTLKANPDFARLIVAGGRRILAPAHGINAGLFPPDYLDSYITQCWTHYQSHSIAAHNDVYGDFTGQVEGSQLVFRQGGTVTARFDKPTTREVFFCNGALAAPNNALGALAAIIGAALNRTNLLSNAVQPAANAAGFYLTPRTNHYAHAMHLATVDGKAYGFAFDDVAEFSSYVADPQPQSLTLIIEPFGDRLFSDGFNGG</sequence>
<dbReference type="InterPro" id="IPR032477">
    <property type="entry name" value="Glyco_hydro_64"/>
</dbReference>
<keyword evidence="1" id="KW-0732">Signal</keyword>